<comment type="caution">
    <text evidence="1">The sequence shown here is derived from an EMBL/GenBank/DDBJ whole genome shotgun (WGS) entry which is preliminary data.</text>
</comment>
<evidence type="ECO:0000313" key="1">
    <source>
        <dbReference type="EMBL" id="MPM66585.1"/>
    </source>
</evidence>
<dbReference type="AlphaFoldDB" id="A0A645BMV6"/>
<sequence length="40" mass="4234">MHTVGAKVIGGVTYVPLRDIVDALRPTVTWTPEQGAAVTL</sequence>
<accession>A0A645BMV6</accession>
<reference evidence="1" key="1">
    <citation type="submission" date="2019-08" db="EMBL/GenBank/DDBJ databases">
        <authorList>
            <person name="Kucharzyk K."/>
            <person name="Murdoch R.W."/>
            <person name="Higgins S."/>
            <person name="Loffler F."/>
        </authorList>
    </citation>
    <scope>NUCLEOTIDE SEQUENCE</scope>
</reference>
<name>A0A645BMV6_9ZZZZ</name>
<organism evidence="1">
    <name type="scientific">bioreactor metagenome</name>
    <dbReference type="NCBI Taxonomy" id="1076179"/>
    <lineage>
        <taxon>unclassified sequences</taxon>
        <taxon>metagenomes</taxon>
        <taxon>ecological metagenomes</taxon>
    </lineage>
</organism>
<dbReference type="SUPFAM" id="SSF55383">
    <property type="entry name" value="Copper amine oxidase, domain N"/>
    <property type="match status" value="1"/>
</dbReference>
<dbReference type="InterPro" id="IPR036582">
    <property type="entry name" value="Mao_N_sf"/>
</dbReference>
<protein>
    <submittedName>
        <fullName evidence="1">Uncharacterized protein</fullName>
    </submittedName>
</protein>
<proteinExistence type="predicted"/>
<gene>
    <name evidence="1" type="ORF">SDC9_113495</name>
</gene>
<dbReference type="EMBL" id="VSSQ01021177">
    <property type="protein sequence ID" value="MPM66585.1"/>
    <property type="molecule type" value="Genomic_DNA"/>
</dbReference>